<feature type="domain" description="DUF7788" evidence="2">
    <location>
        <begin position="268"/>
        <end position="451"/>
    </location>
</feature>
<proteinExistence type="predicted"/>
<dbReference type="Pfam" id="PF25043">
    <property type="entry name" value="DUF7788"/>
    <property type="match status" value="1"/>
</dbReference>
<sequence length="484" mass="55222">MNISTENGAIGNEISDPLFALFVKPDRQMNKEDFLFLFEEALTSDPELACKILFHLRDPRQGKGEKRLAQWGMVHLACTRPHTYRSNLEYFASECGFYKDLCEIYASYQSDIKPMEILKTKLSEGCPLACKWAPSEKSSYDKPDNGNQAKLLRNMLGVSWSQYRETLKIGREKAKIVEQYMCSDNWKNIDFSTVSSRAMRLYSKNAFPKHCSDEFEQWVSRVRSNASRIHSSGIHVHELLKHPITATDELQFNDIVDRIRGTGPKKIIPLIDVSGSMNLSIGSRLTAMDISISLGLLTARVSDFGCVCMTFDSEPKMVQINPEDSLEDQYSTIRSMEWGRNTNFVNALLTPLEHARINNIPQDKFPSTLVVFSDMEFDEAASFRIFSTRPRLSPHEAVKEAYRASGYRMPKILYWNIANRSGAFPVTHIDSNTIIFSGFSQELLNSFMDFNDDSLCELTPQSMMLSIVQKYKCTIVRDEDNNVI</sequence>
<evidence type="ECO:0000313" key="4">
    <source>
        <dbReference type="Proteomes" id="UP000244773"/>
    </source>
</evidence>
<evidence type="ECO:0000259" key="1">
    <source>
        <dbReference type="Pfam" id="PF11443"/>
    </source>
</evidence>
<dbReference type="PANTHER" id="PTHR31373:SF27">
    <property type="entry name" value="TROVE DOMAIN-CONTAINING PROTEIN"/>
    <property type="match status" value="1"/>
</dbReference>
<dbReference type="Pfam" id="PF11443">
    <property type="entry name" value="DUF2828"/>
    <property type="match status" value="2"/>
</dbReference>
<feature type="domain" description="DUF2828" evidence="1">
    <location>
        <begin position="5"/>
        <end position="107"/>
    </location>
</feature>
<protein>
    <submittedName>
        <fullName evidence="3">VWFA superfamily protein</fullName>
    </submittedName>
</protein>
<keyword evidence="4" id="KW-1185">Reference proteome</keyword>
<gene>
    <name evidence="3" type="ORF">TetV_423</name>
</gene>
<dbReference type="InterPro" id="IPR011205">
    <property type="entry name" value="UCP015417_vWA"/>
</dbReference>
<feature type="domain" description="DUF2828" evidence="1">
    <location>
        <begin position="161"/>
        <end position="242"/>
    </location>
</feature>
<reference evidence="3" key="1">
    <citation type="journal article" date="2018" name="Virology">
        <title>A giant virus infecting green algae encodes key fermentation genes.</title>
        <authorList>
            <person name="Schvarcz C.R."/>
            <person name="Steward G.F."/>
        </authorList>
    </citation>
    <scope>NUCLEOTIDE SEQUENCE [LARGE SCALE GENOMIC DNA]</scope>
</reference>
<evidence type="ECO:0000259" key="2">
    <source>
        <dbReference type="Pfam" id="PF25043"/>
    </source>
</evidence>
<dbReference type="InterPro" id="IPR036465">
    <property type="entry name" value="vWFA_dom_sf"/>
</dbReference>
<dbReference type="Gene3D" id="3.40.50.410">
    <property type="entry name" value="von Willebrand factor, type A domain"/>
    <property type="match status" value="1"/>
</dbReference>
<dbReference type="Proteomes" id="UP000244773">
    <property type="component" value="Segment"/>
</dbReference>
<dbReference type="InterPro" id="IPR058580">
    <property type="entry name" value="DUF2828"/>
</dbReference>
<dbReference type="EMBL" id="KY322437">
    <property type="protein sequence ID" value="AUF82505.1"/>
    <property type="molecule type" value="Genomic_DNA"/>
</dbReference>
<dbReference type="SUPFAM" id="SSF53300">
    <property type="entry name" value="vWA-like"/>
    <property type="match status" value="1"/>
</dbReference>
<name>A0A2P0VNM1_9VIRU</name>
<organism evidence="3">
    <name type="scientific">Tetraselmis virus 1</name>
    <dbReference type="NCBI Taxonomy" id="2060617"/>
    <lineage>
        <taxon>Viruses</taxon>
        <taxon>Varidnaviria</taxon>
        <taxon>Bamfordvirae</taxon>
        <taxon>Nucleocytoviricota</taxon>
        <taxon>Megaviricetes</taxon>
        <taxon>Imitervirales</taxon>
        <taxon>Allomimiviridae</taxon>
        <taxon>Oceanusvirus</taxon>
        <taxon>Oceanusvirus kaneohense</taxon>
    </lineage>
</organism>
<dbReference type="PANTHER" id="PTHR31373">
    <property type="entry name" value="OS06G0652100 PROTEIN"/>
    <property type="match status" value="1"/>
</dbReference>
<accession>A0A2P0VNM1</accession>
<dbReference type="InterPro" id="IPR056690">
    <property type="entry name" value="DUF7788"/>
</dbReference>
<evidence type="ECO:0000313" key="3">
    <source>
        <dbReference type="EMBL" id="AUF82505.1"/>
    </source>
</evidence>